<evidence type="ECO:0000256" key="4">
    <source>
        <dbReference type="SAM" id="MobiDB-lite"/>
    </source>
</evidence>
<dbReference type="AlphaFoldDB" id="A0A1B2EYL8"/>
<evidence type="ECO:0000313" key="6">
    <source>
        <dbReference type="EMBL" id="ANY85046.1"/>
    </source>
</evidence>
<sequence>MMHETKPVISAPSEAPPQPHRRPDIILIMSDEHAPHFSSVYGNTHIHTPNLQRLAADGMTFDAAYCSSPLCVPSRMSFMTGRYASRIECWDNGSPLRSDIPTLAHVMRACGYETILVGKMHFIGPDQLHGFERRPVDDNRVCSTAIESPTWDDPNATIAQARSRLTTAGVAHTPHLEQDHDVMTEALACIDRVAAAGLDRRPVFLCISFNAPHFPLKVPERYFSLYDGSAIDVPAVTGDELAAQHPFHKRLRRYFDIEGVSDETVARARAAYFGLVTHLDEMIGTVLNRVDGAARDGFNPLLCYASDHGEMLGAHGLWWKCCFFEESARIPLIMRWPGIVSHGRCDTPVSLLDLTATFADLAGVGDDPLSAPFLQDADGASLKSFLTGGTINPDRAVISEYCAHAADRPIRMIRQGPWKYIYYHGERDELFRLDTDPSERTNLAERPEHASTIAKLKSLVLDGWSPNDVDRRVRRSQRERQVIAAAGSGVFT</sequence>
<dbReference type="GO" id="GO:0005737">
    <property type="term" value="C:cytoplasm"/>
    <property type="evidence" value="ECO:0007669"/>
    <property type="project" value="TreeGrafter"/>
</dbReference>
<reference evidence="6" key="1">
    <citation type="submission" date="2016-07" db="EMBL/GenBank/DDBJ databases">
        <title>Microvirga ossetica sp. nov. a new species of rhizobia isolated from root nodules of the legume species Vicia alpestris Steven originated from North Ossetia region in the Caucasus.</title>
        <authorList>
            <person name="Safronova V.I."/>
            <person name="Kuznetsova I.G."/>
            <person name="Sazanova A.L."/>
            <person name="Belimov A."/>
            <person name="Andronov E."/>
            <person name="Osledkin Y.S."/>
            <person name="Onishchuk O.P."/>
            <person name="Kurchak O.N."/>
            <person name="Shaposhnikov A.I."/>
            <person name="Willems A."/>
            <person name="Tikhonovich I.A."/>
        </authorList>
    </citation>
    <scope>NUCLEOTIDE SEQUENCE [LARGE SCALE GENOMIC DNA]</scope>
    <source>
        <strain evidence="6">V5/3M</strain>
        <plasmid evidence="6">unnamed4</plasmid>
    </source>
</reference>
<dbReference type="InterPro" id="IPR017850">
    <property type="entry name" value="Alkaline_phosphatase_core_sf"/>
</dbReference>
<feature type="region of interest" description="Disordered" evidence="4">
    <location>
        <begin position="1"/>
        <end position="21"/>
    </location>
</feature>
<dbReference type="GO" id="GO:0046872">
    <property type="term" value="F:metal ion binding"/>
    <property type="evidence" value="ECO:0007669"/>
    <property type="project" value="UniProtKB-KW"/>
</dbReference>
<evidence type="ECO:0000256" key="2">
    <source>
        <dbReference type="ARBA" id="ARBA00022723"/>
    </source>
</evidence>
<accession>A0A1B2EYL8</accession>
<dbReference type="Pfam" id="PF00884">
    <property type="entry name" value="Sulfatase"/>
    <property type="match status" value="1"/>
</dbReference>
<dbReference type="PROSITE" id="PS00149">
    <property type="entry name" value="SULFATASE_2"/>
    <property type="match status" value="1"/>
</dbReference>
<dbReference type="PANTHER" id="PTHR45953">
    <property type="entry name" value="IDURONATE 2-SULFATASE"/>
    <property type="match status" value="1"/>
</dbReference>
<name>A0A1B2EYL8_9HYPH</name>
<dbReference type="OrthoDB" id="9803751at2"/>
<dbReference type="KEGG" id="moc:BB934_43360"/>
<organism evidence="6">
    <name type="scientific">Microvirga ossetica</name>
    <dbReference type="NCBI Taxonomy" id="1882682"/>
    <lineage>
        <taxon>Bacteria</taxon>
        <taxon>Pseudomonadati</taxon>
        <taxon>Pseudomonadota</taxon>
        <taxon>Alphaproteobacteria</taxon>
        <taxon>Hyphomicrobiales</taxon>
        <taxon>Methylobacteriaceae</taxon>
        <taxon>Microvirga</taxon>
    </lineage>
</organism>
<dbReference type="CDD" id="cd16037">
    <property type="entry name" value="sulfatase_like"/>
    <property type="match status" value="1"/>
</dbReference>
<dbReference type="GO" id="GO:0008484">
    <property type="term" value="F:sulfuric ester hydrolase activity"/>
    <property type="evidence" value="ECO:0007669"/>
    <property type="project" value="TreeGrafter"/>
</dbReference>
<gene>
    <name evidence="6" type="ORF">BB934_43360</name>
</gene>
<protein>
    <recommendedName>
        <fullName evidence="5">Sulfatase N-terminal domain-containing protein</fullName>
    </recommendedName>
</protein>
<keyword evidence="6" id="KW-0614">Plasmid</keyword>
<dbReference type="InterPro" id="IPR000917">
    <property type="entry name" value="Sulfatase_N"/>
</dbReference>
<evidence type="ECO:0000259" key="5">
    <source>
        <dbReference type="Pfam" id="PF00884"/>
    </source>
</evidence>
<proteinExistence type="inferred from homology"/>
<dbReference type="Gene3D" id="3.40.720.10">
    <property type="entry name" value="Alkaline Phosphatase, subunit A"/>
    <property type="match status" value="1"/>
</dbReference>
<evidence type="ECO:0000256" key="3">
    <source>
        <dbReference type="ARBA" id="ARBA00022801"/>
    </source>
</evidence>
<keyword evidence="2" id="KW-0479">Metal-binding</keyword>
<keyword evidence="3" id="KW-0378">Hydrolase</keyword>
<dbReference type="EMBL" id="CP016620">
    <property type="protein sequence ID" value="ANY85046.1"/>
    <property type="molecule type" value="Genomic_DNA"/>
</dbReference>
<comment type="similarity">
    <text evidence="1">Belongs to the sulfatase family.</text>
</comment>
<dbReference type="SUPFAM" id="SSF53649">
    <property type="entry name" value="Alkaline phosphatase-like"/>
    <property type="match status" value="1"/>
</dbReference>
<dbReference type="InterPro" id="IPR024607">
    <property type="entry name" value="Sulfatase_CS"/>
</dbReference>
<geneLocation type="plasmid" evidence="6">
    <name>unnamed4</name>
</geneLocation>
<feature type="domain" description="Sulfatase N-terminal" evidence="5">
    <location>
        <begin position="23"/>
        <end position="364"/>
    </location>
</feature>
<evidence type="ECO:0000256" key="1">
    <source>
        <dbReference type="ARBA" id="ARBA00008779"/>
    </source>
</evidence>
<dbReference type="PANTHER" id="PTHR45953:SF1">
    <property type="entry name" value="IDURONATE 2-SULFATASE"/>
    <property type="match status" value="1"/>
</dbReference>